<dbReference type="InterPro" id="IPR041589">
    <property type="entry name" value="DNAH3_AAA_lid_1"/>
</dbReference>
<proteinExistence type="predicted"/>
<dbReference type="PANTHER" id="PTHR22878">
    <property type="entry name" value="DYNEIN HEAVY CHAIN 6, AXONEMAL-LIKE-RELATED"/>
    <property type="match status" value="1"/>
</dbReference>
<dbReference type="GO" id="GO:0007018">
    <property type="term" value="P:microtubule-based movement"/>
    <property type="evidence" value="ECO:0007669"/>
    <property type="project" value="InterPro"/>
</dbReference>
<dbReference type="InterPro" id="IPR027417">
    <property type="entry name" value="P-loop_NTPase"/>
</dbReference>
<evidence type="ECO:0000259" key="1">
    <source>
        <dbReference type="Pfam" id="PF17857"/>
    </source>
</evidence>
<dbReference type="Gene3D" id="1.20.920.30">
    <property type="match status" value="1"/>
</dbReference>
<feature type="non-terminal residue" evidence="2">
    <location>
        <position position="319"/>
    </location>
</feature>
<dbReference type="GO" id="GO:0051959">
    <property type="term" value="F:dynein light intermediate chain binding"/>
    <property type="evidence" value="ECO:0007669"/>
    <property type="project" value="InterPro"/>
</dbReference>
<evidence type="ECO:0000313" key="2">
    <source>
        <dbReference type="EMBL" id="KAK3237368.1"/>
    </source>
</evidence>
<dbReference type="Gene3D" id="3.40.50.300">
    <property type="entry name" value="P-loop containing nucleotide triphosphate hydrolases"/>
    <property type="match status" value="1"/>
</dbReference>
<comment type="caution">
    <text evidence="2">The sequence shown here is derived from an EMBL/GenBank/DDBJ whole genome shotgun (WGS) entry which is preliminary data.</text>
</comment>
<reference evidence="2 3" key="1">
    <citation type="journal article" date="2015" name="Genome Biol. Evol.">
        <title>Comparative Genomics of a Bacterivorous Green Alga Reveals Evolutionary Causalities and Consequences of Phago-Mixotrophic Mode of Nutrition.</title>
        <authorList>
            <person name="Burns J.A."/>
            <person name="Paasch A."/>
            <person name="Narechania A."/>
            <person name="Kim E."/>
        </authorList>
    </citation>
    <scope>NUCLEOTIDE SEQUENCE [LARGE SCALE GENOMIC DNA]</scope>
    <source>
        <strain evidence="2 3">PLY_AMNH</strain>
    </source>
</reference>
<feature type="domain" description="Dynein heavy chain 3 AAA+ lid" evidence="1">
    <location>
        <begin position="234"/>
        <end position="313"/>
    </location>
</feature>
<sequence length="319" mass="36568">MVDPKEGGMRFWEEIVPAFVYKDNVPYFELIVPTVDMVRYSFLMETLLDVDKSVLFSGVTGVGKTAIVNQTLDRVVETKGAVPILINFSAQSTSMATQMYIESKLEKKRKTRFGAPVGKRLVCFIDDVNMPAREEYGAQPPVELMRQFLDFKGFYDRKKLFWKEIEDTTLVAACAPPGGGRNEVTPRFFRHFNMLSLPPPSDNCMRHIFSSIVEGFLLAGNFSPEFRGLQKAMVESTVEVFQRIQHELLPTPAKSHYTFNLRDVSRVFEGVLMITATNCSEKMTMVRLWVHENMRVFHDRLINSADRTYFTSMLHEMLA</sequence>
<name>A0AAE0EQP3_9CHLO</name>
<dbReference type="GO" id="GO:0030286">
    <property type="term" value="C:dynein complex"/>
    <property type="evidence" value="ECO:0007669"/>
    <property type="project" value="InterPro"/>
</dbReference>
<dbReference type="InterPro" id="IPR026983">
    <property type="entry name" value="DHC"/>
</dbReference>
<dbReference type="FunFam" id="1.20.920.30:FF:000002">
    <property type="entry name" value="Dynein axonemal heavy chain 3"/>
    <property type="match status" value="1"/>
</dbReference>
<evidence type="ECO:0000313" key="3">
    <source>
        <dbReference type="Proteomes" id="UP001190700"/>
    </source>
</evidence>
<dbReference type="AlphaFoldDB" id="A0AAE0EQP3"/>
<accession>A0AAE0EQP3</accession>
<dbReference type="PANTHER" id="PTHR22878:SF68">
    <property type="entry name" value="DYNEIN HEAVY CHAIN 6, AXONEMAL-LIKE"/>
    <property type="match status" value="1"/>
</dbReference>
<dbReference type="GO" id="GO:0045505">
    <property type="term" value="F:dynein intermediate chain binding"/>
    <property type="evidence" value="ECO:0007669"/>
    <property type="project" value="InterPro"/>
</dbReference>
<gene>
    <name evidence="2" type="ORF">CYMTET_52553</name>
</gene>
<dbReference type="EMBL" id="LGRX02034622">
    <property type="protein sequence ID" value="KAK3237368.1"/>
    <property type="molecule type" value="Genomic_DNA"/>
</dbReference>
<dbReference type="SUPFAM" id="SSF52540">
    <property type="entry name" value="P-loop containing nucleoside triphosphate hydrolases"/>
    <property type="match status" value="1"/>
</dbReference>
<dbReference type="Pfam" id="PF17857">
    <property type="entry name" value="AAA_lid_1"/>
    <property type="match status" value="1"/>
</dbReference>
<dbReference type="Proteomes" id="UP001190700">
    <property type="component" value="Unassembled WGS sequence"/>
</dbReference>
<protein>
    <recommendedName>
        <fullName evidence="1">Dynein heavy chain 3 AAA+ lid domain-containing protein</fullName>
    </recommendedName>
</protein>
<keyword evidence="3" id="KW-1185">Reference proteome</keyword>
<organism evidence="2 3">
    <name type="scientific">Cymbomonas tetramitiformis</name>
    <dbReference type="NCBI Taxonomy" id="36881"/>
    <lineage>
        <taxon>Eukaryota</taxon>
        <taxon>Viridiplantae</taxon>
        <taxon>Chlorophyta</taxon>
        <taxon>Pyramimonadophyceae</taxon>
        <taxon>Pyramimonadales</taxon>
        <taxon>Pyramimonadaceae</taxon>
        <taxon>Cymbomonas</taxon>
    </lineage>
</organism>
<dbReference type="Pfam" id="PF12775">
    <property type="entry name" value="AAA_7"/>
    <property type="match status" value="1"/>
</dbReference>